<organism evidence="1 2">
    <name type="scientific">Acetobacter thailandicus</name>
    <dbReference type="NCBI Taxonomy" id="1502842"/>
    <lineage>
        <taxon>Bacteria</taxon>
        <taxon>Pseudomonadati</taxon>
        <taxon>Pseudomonadota</taxon>
        <taxon>Alphaproteobacteria</taxon>
        <taxon>Acetobacterales</taxon>
        <taxon>Acetobacteraceae</taxon>
        <taxon>Acetobacter</taxon>
    </lineage>
</organism>
<dbReference type="RefSeq" id="WP_086553462.1">
    <property type="nucleotide sequence ID" value="NZ_JAERKX010000001.1"/>
</dbReference>
<gene>
    <name evidence="1" type="ORF">OQ497_02435</name>
</gene>
<evidence type="ECO:0000313" key="1">
    <source>
        <dbReference type="EMBL" id="MCX2562829.1"/>
    </source>
</evidence>
<dbReference type="InterPro" id="IPR038561">
    <property type="entry name" value="SoxD_sf"/>
</dbReference>
<keyword evidence="2" id="KW-1185">Reference proteome</keyword>
<reference evidence="1 2" key="1">
    <citation type="submission" date="2022-11" db="EMBL/GenBank/DDBJ databases">
        <title>Genome sequencing of Acetobacter type strain.</title>
        <authorList>
            <person name="Heo J."/>
            <person name="Lee D."/>
            <person name="Han B.-H."/>
            <person name="Hong S.-B."/>
            <person name="Kwon S.-W."/>
        </authorList>
    </citation>
    <scope>NUCLEOTIDE SEQUENCE [LARGE SCALE GENOMIC DNA]</scope>
    <source>
        <strain evidence="1 2">KACC 21253</strain>
    </source>
</reference>
<sequence length="92" mass="10465">MRITCPHCGSRGLEEFTYRGDATVRRPAPDAPHDAWVDYVYLRDNPAGLHKELWYHGNGCRSWIVAERNTITHEIHSTRLATEALSEEKSGS</sequence>
<dbReference type="EMBL" id="JAPIUZ010000001">
    <property type="protein sequence ID" value="MCX2562829.1"/>
    <property type="molecule type" value="Genomic_DNA"/>
</dbReference>
<dbReference type="Proteomes" id="UP001301152">
    <property type="component" value="Unassembled WGS sequence"/>
</dbReference>
<proteinExistence type="predicted"/>
<evidence type="ECO:0000313" key="2">
    <source>
        <dbReference type="Proteomes" id="UP001301152"/>
    </source>
</evidence>
<dbReference type="Pfam" id="PF04267">
    <property type="entry name" value="SoxD"/>
    <property type="match status" value="1"/>
</dbReference>
<dbReference type="InterPro" id="IPR006279">
    <property type="entry name" value="SoxD"/>
</dbReference>
<dbReference type="Gene3D" id="3.30.2270.10">
    <property type="entry name" value="Folate-binding superfamily"/>
    <property type="match status" value="1"/>
</dbReference>
<comment type="caution">
    <text evidence="1">The sequence shown here is derived from an EMBL/GenBank/DDBJ whole genome shotgun (WGS) entry which is preliminary data.</text>
</comment>
<accession>A0ABT3QC70</accession>
<name>A0ABT3QC70_9PROT</name>
<protein>
    <submittedName>
        <fullName evidence="1">Sarcosine oxidase subunit delta</fullName>
    </submittedName>
</protein>